<keyword evidence="2" id="KW-1185">Reference proteome</keyword>
<dbReference type="Proteomes" id="UP001634394">
    <property type="component" value="Unassembled WGS sequence"/>
</dbReference>
<proteinExistence type="predicted"/>
<sequence>GLVITSGTVLNFETLSSTSFNFTVTVSDGWSDNTKILSIDVTNVNEAPTFNQANYAIIANEAT</sequence>
<accession>A0ABD3UZY4</accession>
<dbReference type="AlphaFoldDB" id="A0ABD3UZY4"/>
<evidence type="ECO:0008006" key="3">
    <source>
        <dbReference type="Google" id="ProtNLM"/>
    </source>
</evidence>
<organism evidence="1 2">
    <name type="scientific">Sinanodonta woodiana</name>
    <name type="common">Chinese pond mussel</name>
    <name type="synonym">Anodonta woodiana</name>
    <dbReference type="NCBI Taxonomy" id="1069815"/>
    <lineage>
        <taxon>Eukaryota</taxon>
        <taxon>Metazoa</taxon>
        <taxon>Spiralia</taxon>
        <taxon>Lophotrochozoa</taxon>
        <taxon>Mollusca</taxon>
        <taxon>Bivalvia</taxon>
        <taxon>Autobranchia</taxon>
        <taxon>Heteroconchia</taxon>
        <taxon>Palaeoheterodonta</taxon>
        <taxon>Unionida</taxon>
        <taxon>Unionoidea</taxon>
        <taxon>Unionidae</taxon>
        <taxon>Unioninae</taxon>
        <taxon>Sinanodonta</taxon>
    </lineage>
</organism>
<comment type="caution">
    <text evidence="1">The sequence shown here is derived from an EMBL/GenBank/DDBJ whole genome shotgun (WGS) entry which is preliminary data.</text>
</comment>
<gene>
    <name evidence="1" type="ORF">ACJMK2_013154</name>
</gene>
<reference evidence="1 2" key="1">
    <citation type="submission" date="2024-11" db="EMBL/GenBank/DDBJ databases">
        <title>Chromosome-level genome assembly of the freshwater bivalve Anodonta woodiana.</title>
        <authorList>
            <person name="Chen X."/>
        </authorList>
    </citation>
    <scope>NUCLEOTIDE SEQUENCE [LARGE SCALE GENOMIC DNA]</scope>
    <source>
        <strain evidence="1">MN2024</strain>
        <tissue evidence="1">Gills</tissue>
    </source>
</reference>
<evidence type="ECO:0000313" key="1">
    <source>
        <dbReference type="EMBL" id="KAL3853855.1"/>
    </source>
</evidence>
<dbReference type="EMBL" id="JBJQND010000014">
    <property type="protein sequence ID" value="KAL3853855.1"/>
    <property type="molecule type" value="Genomic_DNA"/>
</dbReference>
<evidence type="ECO:0000313" key="2">
    <source>
        <dbReference type="Proteomes" id="UP001634394"/>
    </source>
</evidence>
<protein>
    <recommendedName>
        <fullName evidence="3">Cadherin domain-containing protein</fullName>
    </recommendedName>
</protein>
<feature type="non-terminal residue" evidence="1">
    <location>
        <position position="1"/>
    </location>
</feature>
<feature type="non-terminal residue" evidence="1">
    <location>
        <position position="63"/>
    </location>
</feature>
<name>A0ABD3UZY4_SINWO</name>